<dbReference type="Proteomes" id="UP000817658">
    <property type="component" value="Chromosome 1"/>
</dbReference>
<dbReference type="AlphaFoldDB" id="Q5N727"/>
<feature type="region of interest" description="Disordered" evidence="1">
    <location>
        <begin position="1"/>
        <end position="20"/>
    </location>
</feature>
<gene>
    <name evidence="2" type="primary">P0491F11.35</name>
</gene>
<proteinExistence type="predicted"/>
<evidence type="ECO:0000313" key="2">
    <source>
        <dbReference type="EMBL" id="BAD82729.1"/>
    </source>
</evidence>
<evidence type="ECO:0000256" key="1">
    <source>
        <dbReference type="SAM" id="MobiDB-lite"/>
    </source>
</evidence>
<protein>
    <submittedName>
        <fullName evidence="2">Uncharacterized protein</fullName>
    </submittedName>
</protein>
<organism evidence="2">
    <name type="scientific">Oryza sativa subsp. japonica</name>
    <name type="common">Rice</name>
    <dbReference type="NCBI Taxonomy" id="39947"/>
    <lineage>
        <taxon>Eukaryota</taxon>
        <taxon>Viridiplantae</taxon>
        <taxon>Streptophyta</taxon>
        <taxon>Embryophyta</taxon>
        <taxon>Tracheophyta</taxon>
        <taxon>Spermatophyta</taxon>
        <taxon>Magnoliopsida</taxon>
        <taxon>Liliopsida</taxon>
        <taxon>Poales</taxon>
        <taxon>Poaceae</taxon>
        <taxon>BOP clade</taxon>
        <taxon>Oryzoideae</taxon>
        <taxon>Oryzeae</taxon>
        <taxon>Oryzinae</taxon>
        <taxon>Oryza</taxon>
        <taxon>Oryza sativa</taxon>
    </lineage>
</organism>
<name>Q5N727_ORYSJ</name>
<sequence>MSCRRPATTAVVPSSSPSPTSIAETVTVAVVAGSMALASNTILTTTNANYGAGESGQKWISAFVLFLLLYR</sequence>
<dbReference type="EMBL" id="AP004669">
    <property type="protein sequence ID" value="BAD82729.1"/>
    <property type="molecule type" value="Genomic_DNA"/>
</dbReference>
<accession>Q5N727</accession>
<reference evidence="2" key="1">
    <citation type="journal article" date="2002" name="Nature">
        <title>The genome sequence and structure of rice chromosome 1.</title>
        <authorList>
            <person name="Sasaki T."/>
            <person name="Matsumoto T."/>
            <person name="Yamamoto K."/>
            <person name="Sakata K."/>
            <person name="Baba T."/>
            <person name="Katayose Y."/>
            <person name="Wu J."/>
            <person name="Niimura Y."/>
            <person name="Cheng Z."/>
            <person name="Nagamura Y."/>
            <person name="Antonio B.A."/>
            <person name="Kanamori H."/>
            <person name="Hosokawa S."/>
            <person name="Masukawa M."/>
            <person name="Arikawa K."/>
            <person name="Chiden Y."/>
            <person name="Hayashi M."/>
            <person name="Okamoto M."/>
            <person name="Ando T."/>
            <person name="Aoki H."/>
            <person name="Arita K."/>
            <person name="Hamada M."/>
            <person name="Harada C."/>
            <person name="Hijishita S."/>
            <person name="Honda M."/>
            <person name="Ichikawa Y."/>
            <person name="Idonuma A."/>
            <person name="Iijima M."/>
            <person name="Ikeda M."/>
            <person name="Ikeno M."/>
            <person name="Itoh S."/>
            <person name="Itoh T."/>
            <person name="Itoh Y."/>
            <person name="Itoh Y."/>
            <person name="Iwabuchi A."/>
            <person name="Kamiya K."/>
            <person name="Karasawa W."/>
            <person name="Katagiri S."/>
            <person name="Kikuta A."/>
            <person name="Kobayashi N."/>
            <person name="Kono I."/>
            <person name="Machita K."/>
            <person name="Maehara T."/>
            <person name="Mizuno H."/>
            <person name="Mizubayashi T."/>
            <person name="Mukai Y."/>
            <person name="Nagasaki H."/>
            <person name="Nakashima M."/>
            <person name="Nakama Y."/>
            <person name="Nakamichi Y."/>
            <person name="Nakamura M."/>
            <person name="Namiki N."/>
            <person name="Negishi M."/>
            <person name="Ohta I."/>
            <person name="Ono N."/>
            <person name="Saji S."/>
            <person name="Sakai K."/>
            <person name="Shibata M."/>
            <person name="Shimokawa T."/>
            <person name="Shomura A."/>
            <person name="Song J."/>
            <person name="Takazaki Y."/>
            <person name="Terasawa K."/>
            <person name="Tsuji K."/>
            <person name="Waki K."/>
            <person name="Yamagata H."/>
            <person name="Yamane H."/>
            <person name="Yoshiki S."/>
            <person name="Yoshihara R."/>
            <person name="Yukawa K."/>
            <person name="Zhong H."/>
            <person name="Iwama H."/>
            <person name="Endo T."/>
            <person name="Ito H."/>
            <person name="Hahn J.H."/>
            <person name="Kim H.I."/>
            <person name="Eun M.Y."/>
            <person name="Yano M."/>
            <person name="Jiang J."/>
            <person name="Gojobori T."/>
        </authorList>
    </citation>
    <scope>NUCLEOTIDE SEQUENCE [LARGE SCALE GENOMIC DNA]</scope>
</reference>